<gene>
    <name evidence="4" type="ordered locus">CJJ81176_0166</name>
</gene>
<dbReference type="Pfam" id="PF01551">
    <property type="entry name" value="Peptidase_M23"/>
    <property type="match status" value="1"/>
</dbReference>
<proteinExistence type="predicted"/>
<dbReference type="SMR" id="A0A0H3PIR6"/>
<keyword evidence="2" id="KW-1133">Transmembrane helix</keyword>
<keyword evidence="2" id="KW-0472">Membrane</keyword>
<keyword evidence="2" id="KW-0812">Transmembrane</keyword>
<protein>
    <submittedName>
        <fullName evidence="4">Peptidase, M23/M37 family</fullName>
    </submittedName>
</protein>
<feature type="transmembrane region" description="Helical" evidence="2">
    <location>
        <begin position="12"/>
        <end position="31"/>
    </location>
</feature>
<dbReference type="RefSeq" id="WP_002868939.1">
    <property type="nucleotide sequence ID" value="NC_008787.1"/>
</dbReference>
<sequence length="457" mass="51739">MAKRKGKTYLSVLILVLIAILIFFISRLSIFEKNPPQILMPDVVYTDLKKPILVHVKDDESSIKNVQIILHKDDNTSAMVIADEKISNLKDITLQVALPKFGYKENVKSFVLEVIAKDSSFWNFFSGNEARKQIAVLVDNTAPKINIISNSYQIEQGGAGAVVFKAEDANLDKVYIETNKGKIFKVTPYVKEGYYAALIAWDARDEEFRAFVIATDKAGNISKERIRYYFVNRKYRVSNINLTDKFLDGKIENLANQYAPKDNNLNRYEKFKFVNETLRNSNEELIHEITSKVPEEKIDNFDLNLFLPLKNGMKVADFADHRYYSYNGQFVSDSYHMGLDLASVAQAPIISNNAGKVVFAAENGIYGLNLIVYHGFGVYSLYGHCSSKNVDLDEMINKQSIIGKTGTSGLALGDHLHFGVLVQGVETRPEQWQDKKWVENNIYNVLNDGKKIILGKN</sequence>
<dbReference type="GO" id="GO:0004222">
    <property type="term" value="F:metalloendopeptidase activity"/>
    <property type="evidence" value="ECO:0007669"/>
    <property type="project" value="TreeGrafter"/>
</dbReference>
<accession>A0A0H3PIR6</accession>
<dbReference type="Gene3D" id="2.70.70.10">
    <property type="entry name" value="Glucose Permease (Domain IIA)"/>
    <property type="match status" value="1"/>
</dbReference>
<reference evidence="5" key="1">
    <citation type="submission" date="2006-12" db="EMBL/GenBank/DDBJ databases">
        <authorList>
            <person name="Fouts D.E."/>
            <person name="Nelson K.E."/>
            <person name="Sebastian Y."/>
        </authorList>
    </citation>
    <scope>NUCLEOTIDE SEQUENCE [LARGE SCALE GENOMIC DNA]</scope>
    <source>
        <strain evidence="5">81-176</strain>
    </source>
</reference>
<evidence type="ECO:0000256" key="1">
    <source>
        <dbReference type="ARBA" id="ARBA00022729"/>
    </source>
</evidence>
<dbReference type="EMBL" id="CP000538">
    <property type="protein sequence ID" value="EAQ72962.1"/>
    <property type="molecule type" value="Genomic_DNA"/>
</dbReference>
<dbReference type="InterPro" id="IPR011055">
    <property type="entry name" value="Dup_hybrid_motif"/>
</dbReference>
<evidence type="ECO:0000313" key="4">
    <source>
        <dbReference type="EMBL" id="EAQ72962.1"/>
    </source>
</evidence>
<feature type="domain" description="M23ase beta-sheet core" evidence="3">
    <location>
        <begin position="335"/>
        <end position="428"/>
    </location>
</feature>
<dbReference type="eggNOG" id="COG0739">
    <property type="taxonomic scope" value="Bacteria"/>
</dbReference>
<dbReference type="InterPro" id="IPR050570">
    <property type="entry name" value="Cell_wall_metabolism_enzyme"/>
</dbReference>
<dbReference type="HOGENOM" id="CLU_048239_0_0_7"/>
<dbReference type="CDD" id="cd12797">
    <property type="entry name" value="M23_peptidase"/>
    <property type="match status" value="1"/>
</dbReference>
<keyword evidence="1" id="KW-0732">Signal</keyword>
<evidence type="ECO:0000256" key="2">
    <source>
        <dbReference type="SAM" id="Phobius"/>
    </source>
</evidence>
<evidence type="ECO:0000259" key="3">
    <source>
        <dbReference type="Pfam" id="PF01551"/>
    </source>
</evidence>
<dbReference type="InterPro" id="IPR016047">
    <property type="entry name" value="M23ase_b-sheet_dom"/>
</dbReference>
<dbReference type="PANTHER" id="PTHR21666:SF289">
    <property type="entry name" value="L-ALA--D-GLU ENDOPEPTIDASE"/>
    <property type="match status" value="1"/>
</dbReference>
<dbReference type="AlphaFoldDB" id="A0A0H3PIR6"/>
<dbReference type="Proteomes" id="UP000000646">
    <property type="component" value="Chromosome"/>
</dbReference>
<dbReference type="PANTHER" id="PTHR21666">
    <property type="entry name" value="PEPTIDASE-RELATED"/>
    <property type="match status" value="1"/>
</dbReference>
<dbReference type="KEGG" id="cjj:CJJ81176_0166"/>
<organism evidence="4 5">
    <name type="scientific">Campylobacter jejuni subsp. jejuni serotype O:23/36 (strain 81-176)</name>
    <dbReference type="NCBI Taxonomy" id="354242"/>
    <lineage>
        <taxon>Bacteria</taxon>
        <taxon>Pseudomonadati</taxon>
        <taxon>Campylobacterota</taxon>
        <taxon>Epsilonproteobacteria</taxon>
        <taxon>Campylobacterales</taxon>
        <taxon>Campylobacteraceae</taxon>
        <taxon>Campylobacter</taxon>
    </lineage>
</organism>
<name>A0A0H3PIR6_CAMJJ</name>
<dbReference type="SUPFAM" id="SSF51261">
    <property type="entry name" value="Duplicated hybrid motif"/>
    <property type="match status" value="1"/>
</dbReference>
<evidence type="ECO:0000313" key="5">
    <source>
        <dbReference type="Proteomes" id="UP000000646"/>
    </source>
</evidence>